<evidence type="ECO:0000313" key="2">
    <source>
        <dbReference type="Proteomes" id="UP000299102"/>
    </source>
</evidence>
<reference evidence="1 2" key="1">
    <citation type="journal article" date="2019" name="Commun. Biol.">
        <title>The bagworm genome reveals a unique fibroin gene that provides high tensile strength.</title>
        <authorList>
            <person name="Kono N."/>
            <person name="Nakamura H."/>
            <person name="Ohtoshi R."/>
            <person name="Tomita M."/>
            <person name="Numata K."/>
            <person name="Arakawa K."/>
        </authorList>
    </citation>
    <scope>NUCLEOTIDE SEQUENCE [LARGE SCALE GENOMIC DNA]</scope>
</reference>
<dbReference type="EMBL" id="BGZK01000381">
    <property type="protein sequence ID" value="GBP40467.1"/>
    <property type="molecule type" value="Genomic_DNA"/>
</dbReference>
<comment type="caution">
    <text evidence="1">The sequence shown here is derived from an EMBL/GenBank/DDBJ whole genome shotgun (WGS) entry which is preliminary data.</text>
</comment>
<sequence length="186" mass="21017">MPLGACLRRTLTCSLQPTADARICSATTNLHRTECGFETIDGYRAYSQRGVGGGRAASRRGNPPHNCFRPPYPDSPVLIRDILIVSIFVAQIATLSECLEKYPRLVKGYSKTQNRRERVRRQWGRSGLRLRSAGGALKSAKQWLRNYERQKGSPIDNALEGYFGRSGRYVPRKITRPFCRLEGEKN</sequence>
<proteinExistence type="predicted"/>
<dbReference type="OrthoDB" id="8045892at2759"/>
<dbReference type="AlphaFoldDB" id="A0A4C1VQ43"/>
<gene>
    <name evidence="1" type="ORF">EVAR_25320_1</name>
</gene>
<evidence type="ECO:0000313" key="1">
    <source>
        <dbReference type="EMBL" id="GBP40467.1"/>
    </source>
</evidence>
<keyword evidence="2" id="KW-1185">Reference proteome</keyword>
<accession>A0A4C1VQ43</accession>
<protein>
    <submittedName>
        <fullName evidence="1">Uncharacterized protein</fullName>
    </submittedName>
</protein>
<organism evidence="1 2">
    <name type="scientific">Eumeta variegata</name>
    <name type="common">Bagworm moth</name>
    <name type="synonym">Eumeta japonica</name>
    <dbReference type="NCBI Taxonomy" id="151549"/>
    <lineage>
        <taxon>Eukaryota</taxon>
        <taxon>Metazoa</taxon>
        <taxon>Ecdysozoa</taxon>
        <taxon>Arthropoda</taxon>
        <taxon>Hexapoda</taxon>
        <taxon>Insecta</taxon>
        <taxon>Pterygota</taxon>
        <taxon>Neoptera</taxon>
        <taxon>Endopterygota</taxon>
        <taxon>Lepidoptera</taxon>
        <taxon>Glossata</taxon>
        <taxon>Ditrysia</taxon>
        <taxon>Tineoidea</taxon>
        <taxon>Psychidae</taxon>
        <taxon>Oiketicinae</taxon>
        <taxon>Eumeta</taxon>
    </lineage>
</organism>
<name>A0A4C1VQ43_EUMVA</name>
<dbReference type="Proteomes" id="UP000299102">
    <property type="component" value="Unassembled WGS sequence"/>
</dbReference>